<dbReference type="Proteomes" id="UP000738431">
    <property type="component" value="Chromosome"/>
</dbReference>
<reference evidence="1 2" key="1">
    <citation type="submission" date="2021-08" db="EMBL/GenBank/DDBJ databases">
        <authorList>
            <person name="Zhang D."/>
            <person name="Zhang A."/>
            <person name="Wang L."/>
        </authorList>
    </citation>
    <scope>NUCLEOTIDE SEQUENCE [LARGE SCALE GENOMIC DNA]</scope>
    <source>
        <strain evidence="1 2">WL0086</strain>
    </source>
</reference>
<dbReference type="RefSeq" id="WP_324726053.1">
    <property type="nucleotide sequence ID" value="NZ_CP139781.1"/>
</dbReference>
<accession>A0ABZ1C9T4</accession>
<keyword evidence="2" id="KW-1185">Reference proteome</keyword>
<dbReference type="EMBL" id="CP139781">
    <property type="protein sequence ID" value="WRQ88057.1"/>
    <property type="molecule type" value="Genomic_DNA"/>
</dbReference>
<reference evidence="1 2" key="2">
    <citation type="submission" date="2023-12" db="EMBL/GenBank/DDBJ databases">
        <title>Description of an unclassified Opitutus bacterium of Verrucomicrobiota.</title>
        <authorList>
            <person name="Zhang D.-F."/>
        </authorList>
    </citation>
    <scope>NUCLEOTIDE SEQUENCE [LARGE SCALE GENOMIC DNA]</scope>
    <source>
        <strain evidence="1 2">WL0086</strain>
    </source>
</reference>
<name>A0ABZ1C9T4_9BACT</name>
<evidence type="ECO:0000313" key="2">
    <source>
        <dbReference type="Proteomes" id="UP000738431"/>
    </source>
</evidence>
<protein>
    <recommendedName>
        <fullName evidence="3">DUF35 domain-containing protein</fullName>
    </recommendedName>
</protein>
<evidence type="ECO:0000313" key="1">
    <source>
        <dbReference type="EMBL" id="WRQ88057.1"/>
    </source>
</evidence>
<evidence type="ECO:0008006" key="3">
    <source>
        <dbReference type="Google" id="ProtNLM"/>
    </source>
</evidence>
<organism evidence="1 2">
    <name type="scientific">Actomonas aquatica</name>
    <dbReference type="NCBI Taxonomy" id="2866162"/>
    <lineage>
        <taxon>Bacteria</taxon>
        <taxon>Pseudomonadati</taxon>
        <taxon>Verrucomicrobiota</taxon>
        <taxon>Opitutia</taxon>
        <taxon>Opitutales</taxon>
        <taxon>Opitutaceae</taxon>
        <taxon>Actomonas</taxon>
    </lineage>
</organism>
<sequence length="92" mass="10553">MTYDLNGLSEAFDHAKWRAREFILAYNRCLPSESCPHCAQCAHVPGLPCPECGYEHPMSFLILLDGEYGYEAVEIRNRRQVVATFEVGSEWR</sequence>
<proteinExistence type="predicted"/>
<gene>
    <name evidence="1" type="ORF">K1X11_001475</name>
</gene>